<dbReference type="Gene3D" id="3.50.50.60">
    <property type="entry name" value="FAD/NAD(P)-binding domain"/>
    <property type="match status" value="1"/>
</dbReference>
<dbReference type="RefSeq" id="WP_104377088.1">
    <property type="nucleotide sequence ID" value="NZ_PSZC01000013.1"/>
</dbReference>
<dbReference type="GO" id="GO:0008202">
    <property type="term" value="P:steroid metabolic process"/>
    <property type="evidence" value="ECO:0007669"/>
    <property type="project" value="UniProtKB-ARBA"/>
</dbReference>
<evidence type="ECO:0000313" key="7">
    <source>
        <dbReference type="Proteomes" id="UP000239874"/>
    </source>
</evidence>
<keyword evidence="3" id="KW-0274">FAD</keyword>
<dbReference type="Pfam" id="PF00890">
    <property type="entry name" value="FAD_binding_2"/>
    <property type="match status" value="1"/>
</dbReference>
<keyword evidence="4" id="KW-0560">Oxidoreductase</keyword>
<evidence type="ECO:0000259" key="5">
    <source>
        <dbReference type="Pfam" id="PF00890"/>
    </source>
</evidence>
<protein>
    <submittedName>
        <fullName evidence="6">FAD-binding dehydrogenase</fullName>
    </submittedName>
</protein>
<name>A0A2S6AN35_9NOCA</name>
<dbReference type="EMBL" id="PSZC01000013">
    <property type="protein sequence ID" value="PPJ36667.1"/>
    <property type="molecule type" value="Genomic_DNA"/>
</dbReference>
<gene>
    <name evidence="6" type="ORF">C5E45_19875</name>
</gene>
<evidence type="ECO:0000256" key="2">
    <source>
        <dbReference type="ARBA" id="ARBA00022630"/>
    </source>
</evidence>
<dbReference type="PANTHER" id="PTHR43400">
    <property type="entry name" value="FUMARATE REDUCTASE"/>
    <property type="match status" value="1"/>
</dbReference>
<accession>A0A2S6AN35</accession>
<dbReference type="PRINTS" id="PR00368">
    <property type="entry name" value="FADPNR"/>
</dbReference>
<evidence type="ECO:0000256" key="1">
    <source>
        <dbReference type="ARBA" id="ARBA00001974"/>
    </source>
</evidence>
<dbReference type="Gene3D" id="3.90.700.10">
    <property type="entry name" value="Succinate dehydrogenase/fumarate reductase flavoprotein, catalytic domain"/>
    <property type="match status" value="1"/>
</dbReference>
<dbReference type="InterPro" id="IPR036188">
    <property type="entry name" value="FAD/NAD-bd_sf"/>
</dbReference>
<dbReference type="AlphaFoldDB" id="A0A2S6AN35"/>
<dbReference type="PRINTS" id="PR00411">
    <property type="entry name" value="PNDRDTASEI"/>
</dbReference>
<comment type="caution">
    <text evidence="6">The sequence shown here is derived from an EMBL/GenBank/DDBJ whole genome shotgun (WGS) entry which is preliminary data.</text>
</comment>
<keyword evidence="2" id="KW-0285">Flavoprotein</keyword>
<dbReference type="SUPFAM" id="SSF51905">
    <property type="entry name" value="FAD/NAD(P)-binding domain"/>
    <property type="match status" value="1"/>
</dbReference>
<comment type="cofactor">
    <cofactor evidence="1">
        <name>FAD</name>
        <dbReference type="ChEBI" id="CHEBI:57692"/>
    </cofactor>
</comment>
<dbReference type="Proteomes" id="UP000239874">
    <property type="component" value="Unassembled WGS sequence"/>
</dbReference>
<proteinExistence type="predicted"/>
<dbReference type="PANTHER" id="PTHR43400:SF10">
    <property type="entry name" value="3-OXOSTEROID 1-DEHYDROGENASE"/>
    <property type="match status" value="1"/>
</dbReference>
<dbReference type="OrthoDB" id="9813348at2"/>
<dbReference type="InterPro" id="IPR050315">
    <property type="entry name" value="FAD-oxidoreductase_2"/>
</dbReference>
<evidence type="ECO:0000256" key="3">
    <source>
        <dbReference type="ARBA" id="ARBA00022827"/>
    </source>
</evidence>
<organism evidence="6 7">
    <name type="scientific">Nocardia nova</name>
    <dbReference type="NCBI Taxonomy" id="37330"/>
    <lineage>
        <taxon>Bacteria</taxon>
        <taxon>Bacillati</taxon>
        <taxon>Actinomycetota</taxon>
        <taxon>Actinomycetes</taxon>
        <taxon>Mycobacteriales</taxon>
        <taxon>Nocardiaceae</taxon>
        <taxon>Nocardia</taxon>
    </lineage>
</organism>
<evidence type="ECO:0000313" key="6">
    <source>
        <dbReference type="EMBL" id="PPJ36667.1"/>
    </source>
</evidence>
<dbReference type="InterPro" id="IPR027477">
    <property type="entry name" value="Succ_DH/fumarate_Rdtase_cat_sf"/>
</dbReference>
<dbReference type="GO" id="GO:0033765">
    <property type="term" value="F:steroid dehydrogenase activity, acting on the CH-CH group of donors"/>
    <property type="evidence" value="ECO:0007669"/>
    <property type="project" value="UniProtKB-ARBA"/>
</dbReference>
<reference evidence="6 7" key="1">
    <citation type="submission" date="2018-02" db="EMBL/GenBank/DDBJ databases">
        <title>8 Nocardia nova and 1 Nocardia cyriacigeorgica strain used for evolution to TMP-SMX.</title>
        <authorList>
            <person name="Mehta H."/>
            <person name="Weng J."/>
            <person name="Shamoo Y."/>
        </authorList>
    </citation>
    <scope>NUCLEOTIDE SEQUENCE [LARGE SCALE GENOMIC DNA]</scope>
    <source>
        <strain evidence="6 7">MDA3139</strain>
    </source>
</reference>
<evidence type="ECO:0000256" key="4">
    <source>
        <dbReference type="ARBA" id="ARBA00023002"/>
    </source>
</evidence>
<feature type="domain" description="FAD-dependent oxidoreductase 2 FAD-binding" evidence="5">
    <location>
        <begin position="25"/>
        <end position="472"/>
    </location>
</feature>
<dbReference type="SUPFAM" id="SSF56425">
    <property type="entry name" value="Succinate dehydrogenase/fumarate reductase flavoprotein, catalytic domain"/>
    <property type="match status" value="1"/>
</dbReference>
<sequence>MSDGTAARRSATSAVADHRDSESYDLIVVGAGGAGLSAAVSAAEQGLRVIVFEAEDIIGGSTQLSAGMLTAAGTSMQRAIGIDDTVDRMFQHYMDLNQWRVLPGPTRAFCEAAAPTVEWLTSLGLEIPGKKSLNAHQPGVTRAGVEDTDRGHVPRDQGYGLIQVLDAARRKLGVELVLRSRVEDLLFTPDGAIRGVLVDEVEAIAPNVVVATGGLTQNPALRERFLPDTALAGDALFVVSAPGARGDHIGFSERHHLALYGQGWGLQLVTAEFQTAHHWQSGFPPPARVHVDNRGLRCMDEDAPYAVGSGIVKDCGGSVWAVFDEAARTALPTGYKDWTADRVLQEVEKGVVRAAGTIADLACAIDVDSGALVASIDEYNEYARTNIDPQFLRHLTRNAKGETGPLASIGEAPYYAVKMVPAELACSHTGLRIDARARVLSTTGGQVAGLYAAGEAAGGVLGERYVGGGNSVAHAIVFGRLAGLDAAQRVANSAAQAPR</sequence>
<dbReference type="InterPro" id="IPR003953">
    <property type="entry name" value="FAD-dep_OxRdtase_2_FAD-bd"/>
</dbReference>